<evidence type="ECO:0000313" key="2">
    <source>
        <dbReference type="Proteomes" id="UP000504610"/>
    </source>
</evidence>
<evidence type="ECO:0000313" key="3">
    <source>
        <dbReference type="RefSeq" id="XP_018448195.1"/>
    </source>
</evidence>
<dbReference type="Pfam" id="PF05641">
    <property type="entry name" value="Agenet"/>
    <property type="match status" value="1"/>
</dbReference>
<dbReference type="OrthoDB" id="938602at2759"/>
<dbReference type="RefSeq" id="XP_018448195.1">
    <property type="nucleotide sequence ID" value="XM_018592693.1"/>
</dbReference>
<proteinExistence type="predicted"/>
<reference evidence="3" key="2">
    <citation type="submission" date="2025-08" db="UniProtKB">
        <authorList>
            <consortium name="RefSeq"/>
        </authorList>
    </citation>
    <scope>IDENTIFICATION</scope>
    <source>
        <tissue evidence="3">Leaf</tissue>
    </source>
</reference>
<dbReference type="SMART" id="SM00743">
    <property type="entry name" value="Agenet"/>
    <property type="match status" value="2"/>
</dbReference>
<dbReference type="InterPro" id="IPR014002">
    <property type="entry name" value="Agenet_dom_plant"/>
</dbReference>
<name>A0A6J0KJY8_RAPSA</name>
<reference evidence="2" key="1">
    <citation type="journal article" date="2019" name="Database">
        <title>The radish genome database (RadishGD): an integrated information resource for radish genomics.</title>
        <authorList>
            <person name="Yu H.J."/>
            <person name="Baek S."/>
            <person name="Lee Y.J."/>
            <person name="Cho A."/>
            <person name="Mun J.H."/>
        </authorList>
    </citation>
    <scope>NUCLEOTIDE SEQUENCE [LARGE SCALE GENOMIC DNA]</scope>
    <source>
        <strain evidence="2">cv. WK10039</strain>
    </source>
</reference>
<dbReference type="AlphaFoldDB" id="A0A6J0KJY8"/>
<dbReference type="PANTHER" id="PTHR31917:SF148">
    <property type="entry name" value="DUF724 DOMAIN-CONTAINING PROTEIN 2"/>
    <property type="match status" value="1"/>
</dbReference>
<dbReference type="KEGG" id="rsz:108819640"/>
<dbReference type="InterPro" id="IPR008395">
    <property type="entry name" value="Agenet-like_dom"/>
</dbReference>
<dbReference type="PANTHER" id="PTHR31917">
    <property type="entry name" value="AGENET DOMAIN-CONTAINING PROTEIN-RELATED"/>
    <property type="match status" value="1"/>
</dbReference>
<keyword evidence="2" id="KW-1185">Reference proteome</keyword>
<feature type="domain" description="Agenet" evidence="1">
    <location>
        <begin position="2"/>
        <end position="72"/>
    </location>
</feature>
<dbReference type="CDD" id="cd20405">
    <property type="entry name" value="Tudor_Agenet_AtDUF_rpt1_3"/>
    <property type="match status" value="1"/>
</dbReference>
<sequence>MAEFAEGELVEVCLKEDGYFGSFFEAKVLSKLHDGTFYEVEYKNLITEGENPQPLVETISADDIRPMPPTLPQPSTFSLHEKVDAFDLDAWWYGEIYGYDGETYYVHFPTTKHLCEYPLQSLRKHLEFVDGEWVPSAMSTRRR</sequence>
<accession>A0A6J0KJY8</accession>
<feature type="domain" description="Agenet" evidence="1">
    <location>
        <begin position="75"/>
        <end position="130"/>
    </location>
</feature>
<gene>
    <name evidence="3" type="primary">LOC108819640</name>
</gene>
<evidence type="ECO:0000259" key="1">
    <source>
        <dbReference type="SMART" id="SM00743"/>
    </source>
</evidence>
<organism evidence="2 3">
    <name type="scientific">Raphanus sativus</name>
    <name type="common">Radish</name>
    <name type="synonym">Raphanus raphanistrum var. sativus</name>
    <dbReference type="NCBI Taxonomy" id="3726"/>
    <lineage>
        <taxon>Eukaryota</taxon>
        <taxon>Viridiplantae</taxon>
        <taxon>Streptophyta</taxon>
        <taxon>Embryophyta</taxon>
        <taxon>Tracheophyta</taxon>
        <taxon>Spermatophyta</taxon>
        <taxon>Magnoliopsida</taxon>
        <taxon>eudicotyledons</taxon>
        <taxon>Gunneridae</taxon>
        <taxon>Pentapetalae</taxon>
        <taxon>rosids</taxon>
        <taxon>malvids</taxon>
        <taxon>Brassicales</taxon>
        <taxon>Brassicaceae</taxon>
        <taxon>Brassiceae</taxon>
        <taxon>Raphanus</taxon>
    </lineage>
</organism>
<dbReference type="GeneID" id="108819640"/>
<protein>
    <submittedName>
        <fullName evidence="3">Protein AGENET DOMAIN (AGD)-CONTAINING P1-like</fullName>
    </submittedName>
</protein>
<dbReference type="Proteomes" id="UP000504610">
    <property type="component" value="Chromosome 8"/>
</dbReference>
<dbReference type="Gene3D" id="2.30.30.140">
    <property type="match status" value="1"/>
</dbReference>